<evidence type="ECO:0000313" key="1">
    <source>
        <dbReference type="EMBL" id="GAT61689.1"/>
    </source>
</evidence>
<proteinExistence type="predicted"/>
<accession>A0A170YC94</accession>
<evidence type="ECO:0000313" key="2">
    <source>
        <dbReference type="Proteomes" id="UP000076586"/>
    </source>
</evidence>
<name>A0A170YC94_9BACT</name>
<protein>
    <submittedName>
        <fullName evidence="1">Uncharacterized protein</fullName>
    </submittedName>
</protein>
<gene>
    <name evidence="1" type="ORF">PJIAN_1272</name>
</gene>
<dbReference type="STRING" id="681398.PJIAN_1272"/>
<dbReference type="AlphaFoldDB" id="A0A170YC94"/>
<comment type="caution">
    <text evidence="1">The sequence shown here is derived from an EMBL/GenBank/DDBJ whole genome shotgun (WGS) entry which is preliminary data.</text>
</comment>
<reference evidence="2" key="1">
    <citation type="submission" date="2016-04" db="EMBL/GenBank/DDBJ databases">
        <title>Draft genome sequence of Paludibacter jiangxiensis strain NM7.</title>
        <authorList>
            <person name="Qiu Y."/>
            <person name="Matsuura N."/>
            <person name="Ohashi A."/>
            <person name="Tourlousse M.D."/>
            <person name="Sekiguchi Y."/>
        </authorList>
    </citation>
    <scope>NUCLEOTIDE SEQUENCE [LARGE SCALE GENOMIC DNA]</scope>
    <source>
        <strain evidence="2">NM7</strain>
    </source>
</reference>
<organism evidence="1 2">
    <name type="scientific">Paludibacter jiangxiensis</name>
    <dbReference type="NCBI Taxonomy" id="681398"/>
    <lineage>
        <taxon>Bacteria</taxon>
        <taxon>Pseudomonadati</taxon>
        <taxon>Bacteroidota</taxon>
        <taxon>Bacteroidia</taxon>
        <taxon>Bacteroidales</taxon>
        <taxon>Paludibacteraceae</taxon>
        <taxon>Paludibacter</taxon>
    </lineage>
</organism>
<sequence>MPYRRLPNTDQARVRALRTALDESDRQHLQLVISYKTQHEAKVLLQKFEQAMGLYKQTYDNQVNSNKDFQQIFRNARLYISHFIQVLNLAVQRSEIKKEYKKLYHLDPEDFSVPDMVSSESLIEWGQNIIEGEALRMKAGGVPLYNPAIAKVKVHYDIFKEYRDNQLFLQQNTARYADKVNVLRQPVDDLIVDIWNQIEGFFNELPPFSRMESCKAFGVIYYYRRGEAELTPADDLPKPIEIIEEAPVVEAISESPVEAAEPIVEMEAPVVTEEQIILAEELTPAIDAAVEEESFIESPVEAEPVQMETEEEAPVIMEAENILPVESEIQTVVSIEKPVEIILETIEEPQAVTEESPLLFEPEIPEVTLFDDNEIVAEVAEAEPELKLNGAIPKKRKKRNAKQDELLSLFFQ</sequence>
<reference evidence="2" key="2">
    <citation type="journal article" date="2017" name="Genome Announc.">
        <title>Draft genome sequence of Paludibacter jiangxiensis NM7(T), a propionate-producing fermentative bacterium.</title>
        <authorList>
            <person name="Qiu Y.-L."/>
            <person name="Tourlousse D.M."/>
            <person name="Matsuura N."/>
            <person name="Ohashi A."/>
            <person name="Sekiguchi Y."/>
        </authorList>
    </citation>
    <scope>NUCLEOTIDE SEQUENCE [LARGE SCALE GENOMIC DNA]</scope>
    <source>
        <strain evidence="2">NM7</strain>
    </source>
</reference>
<dbReference type="Proteomes" id="UP000076586">
    <property type="component" value="Unassembled WGS sequence"/>
</dbReference>
<keyword evidence="2" id="KW-1185">Reference proteome</keyword>
<dbReference type="EMBL" id="BDCR01000001">
    <property type="protein sequence ID" value="GAT61689.1"/>
    <property type="molecule type" value="Genomic_DNA"/>
</dbReference>